<proteinExistence type="predicted"/>
<gene>
    <name evidence="1" type="ORF">KIL84_020164</name>
</gene>
<name>A0A9D3XY43_9SAUR</name>
<accession>A0A9D3XY43</accession>
<protein>
    <submittedName>
        <fullName evidence="1">Uncharacterized protein</fullName>
    </submittedName>
</protein>
<dbReference type="AlphaFoldDB" id="A0A9D3XY43"/>
<organism evidence="1 2">
    <name type="scientific">Mauremys mutica</name>
    <name type="common">yellowpond turtle</name>
    <dbReference type="NCBI Taxonomy" id="74926"/>
    <lineage>
        <taxon>Eukaryota</taxon>
        <taxon>Metazoa</taxon>
        <taxon>Chordata</taxon>
        <taxon>Craniata</taxon>
        <taxon>Vertebrata</taxon>
        <taxon>Euteleostomi</taxon>
        <taxon>Archelosauria</taxon>
        <taxon>Testudinata</taxon>
        <taxon>Testudines</taxon>
        <taxon>Cryptodira</taxon>
        <taxon>Durocryptodira</taxon>
        <taxon>Testudinoidea</taxon>
        <taxon>Geoemydidae</taxon>
        <taxon>Geoemydinae</taxon>
        <taxon>Mauremys</taxon>
    </lineage>
</organism>
<dbReference type="EMBL" id="JAHDVG010000463">
    <property type="protein sequence ID" value="KAH1187415.1"/>
    <property type="molecule type" value="Genomic_DNA"/>
</dbReference>
<comment type="caution">
    <text evidence="1">The sequence shown here is derived from an EMBL/GenBank/DDBJ whole genome shotgun (WGS) entry which is preliminary data.</text>
</comment>
<keyword evidence="2" id="KW-1185">Reference proteome</keyword>
<dbReference type="Proteomes" id="UP000827986">
    <property type="component" value="Unassembled WGS sequence"/>
</dbReference>
<reference evidence="1" key="1">
    <citation type="submission" date="2021-09" db="EMBL/GenBank/DDBJ databases">
        <title>The genome of Mauremys mutica provides insights into the evolution of semi-aquatic lifestyle.</title>
        <authorList>
            <person name="Gong S."/>
            <person name="Gao Y."/>
        </authorList>
    </citation>
    <scope>NUCLEOTIDE SEQUENCE</scope>
    <source>
        <strain evidence="1">MM-2020</strain>
        <tissue evidence="1">Muscle</tissue>
    </source>
</reference>
<sequence length="76" mass="8714">MNIMCQGVEEAPSIKNNNYELEVVNEFTYLGSTIAVNLSLEMELSIHIGKGTTRMSRLNKRVWQNNKLAEHTKIYV</sequence>
<feature type="non-terminal residue" evidence="1">
    <location>
        <position position="76"/>
    </location>
</feature>
<evidence type="ECO:0000313" key="1">
    <source>
        <dbReference type="EMBL" id="KAH1187415.1"/>
    </source>
</evidence>
<evidence type="ECO:0000313" key="2">
    <source>
        <dbReference type="Proteomes" id="UP000827986"/>
    </source>
</evidence>